<comment type="caution">
    <text evidence="5">The sequence shown here is derived from an EMBL/GenBank/DDBJ whole genome shotgun (WGS) entry which is preliminary data.</text>
</comment>
<proteinExistence type="predicted"/>
<evidence type="ECO:0000256" key="2">
    <source>
        <dbReference type="SAM" id="Coils"/>
    </source>
</evidence>
<protein>
    <recommendedName>
        <fullName evidence="4">CCHC-type domain-containing protein</fullName>
    </recommendedName>
</protein>
<feature type="compositionally biased region" description="Low complexity" evidence="3">
    <location>
        <begin position="405"/>
        <end position="417"/>
    </location>
</feature>
<dbReference type="SUPFAM" id="SSF57756">
    <property type="entry name" value="Retrovirus zinc finger-like domains"/>
    <property type="match status" value="3"/>
</dbReference>
<keyword evidence="1" id="KW-0862">Zinc</keyword>
<dbReference type="InterPro" id="IPR036875">
    <property type="entry name" value="Znf_CCHC_sf"/>
</dbReference>
<dbReference type="EMBL" id="CM027684">
    <property type="protein sequence ID" value="KAG0530331.1"/>
    <property type="molecule type" value="Genomic_DNA"/>
</dbReference>
<gene>
    <name evidence="5" type="ORF">BDA96_05G176600</name>
</gene>
<sequence length="586" mass="66772">MAAYGLDVECPHFFDGTHFAQWRNWMTCNFKFISPQMWWMVDVGLSHVLDEENLTQAQEKCLHLDYQAINILYSSMKDNIFGEIMDMKSAHEITYLDAHEDVEHDHNMVVEEDCSTSWSSEDEDDGYESDASTSSSTSSHSSMSHGDGKVSVGGVIVDCDDPNFELVCRLTKALRNEMAKTSKLKNENSFLKTTCEQQKHLLYVTTCSHEELKLIHEELCVAHDNLVKDHAFLTKKISNEEIKTSESSSLGSNDQSHIVTNPCDVGKKHVSTSCDDLLSMPCSSHIDACSTSLSCETNLLKENNELNEQVKKLSNKLERCYNSKVTFEHILKTQRIYGDKCGLGFKEKMTKGKRKQENKEKLKKMKEEERLKHVKCFKCRTWGHLTSMCPTKKLVEQQEEPQPKPQVEQAKKPQAQVKFNHHSDLMVKKKKTRRGGRARHPMQIQDAKMMSKNEDKKKAYAHIKCFECKNDGHFASRCPTKLEKKAQATLKRQGNEKQHMSKEEKAQSKRSCYLCRERGHMAHSCPLGNNFKPISIDDNTMLRKDGNGTSMVAIAKHPATHTKAMPKYVASNLRGPKLVWVPSKSG</sequence>
<feature type="compositionally biased region" description="Low complexity" evidence="3">
    <location>
        <begin position="129"/>
        <end position="145"/>
    </location>
</feature>
<feature type="compositionally biased region" description="Acidic residues" evidence="3">
    <location>
        <begin position="113"/>
        <end position="128"/>
    </location>
</feature>
<dbReference type="GO" id="GO:0008270">
    <property type="term" value="F:zinc ion binding"/>
    <property type="evidence" value="ECO:0007669"/>
    <property type="project" value="UniProtKB-KW"/>
</dbReference>
<reference evidence="5" key="1">
    <citation type="journal article" date="2019" name="BMC Genomics">
        <title>A new reference genome for Sorghum bicolor reveals high levels of sequence similarity between sweet and grain genotypes: implications for the genetics of sugar metabolism.</title>
        <authorList>
            <person name="Cooper E.A."/>
            <person name="Brenton Z.W."/>
            <person name="Flinn B.S."/>
            <person name="Jenkins J."/>
            <person name="Shu S."/>
            <person name="Flowers D."/>
            <person name="Luo F."/>
            <person name="Wang Y."/>
            <person name="Xia P."/>
            <person name="Barry K."/>
            <person name="Daum C."/>
            <person name="Lipzen A."/>
            <person name="Yoshinaga Y."/>
            <person name="Schmutz J."/>
            <person name="Saski C."/>
            <person name="Vermerris W."/>
            <person name="Kresovich S."/>
        </authorList>
    </citation>
    <scope>NUCLEOTIDE SEQUENCE</scope>
</reference>
<feature type="region of interest" description="Disordered" evidence="3">
    <location>
        <begin position="113"/>
        <end position="147"/>
    </location>
</feature>
<feature type="domain" description="CCHC-type" evidence="4">
    <location>
        <begin position="464"/>
        <end position="479"/>
    </location>
</feature>
<feature type="region of interest" description="Disordered" evidence="3">
    <location>
        <begin position="487"/>
        <end position="508"/>
    </location>
</feature>
<keyword evidence="1" id="KW-0479">Metal-binding</keyword>
<dbReference type="Proteomes" id="UP000807115">
    <property type="component" value="Chromosome 5"/>
</dbReference>
<evidence type="ECO:0000256" key="3">
    <source>
        <dbReference type="SAM" id="MobiDB-lite"/>
    </source>
</evidence>
<dbReference type="PROSITE" id="PS50158">
    <property type="entry name" value="ZF_CCHC"/>
    <property type="match status" value="2"/>
</dbReference>
<reference evidence="5" key="2">
    <citation type="submission" date="2020-10" db="EMBL/GenBank/DDBJ databases">
        <authorList>
            <person name="Cooper E.A."/>
            <person name="Brenton Z.W."/>
            <person name="Flinn B.S."/>
            <person name="Jenkins J."/>
            <person name="Shu S."/>
            <person name="Flowers D."/>
            <person name="Luo F."/>
            <person name="Wang Y."/>
            <person name="Xia P."/>
            <person name="Barry K."/>
            <person name="Daum C."/>
            <person name="Lipzen A."/>
            <person name="Yoshinaga Y."/>
            <person name="Schmutz J."/>
            <person name="Saski C."/>
            <person name="Vermerris W."/>
            <person name="Kresovich S."/>
        </authorList>
    </citation>
    <scope>NUCLEOTIDE SEQUENCE</scope>
</reference>
<keyword evidence="1" id="KW-0863">Zinc-finger</keyword>
<evidence type="ECO:0000313" key="6">
    <source>
        <dbReference type="Proteomes" id="UP000807115"/>
    </source>
</evidence>
<dbReference type="Pfam" id="PF00098">
    <property type="entry name" value="zf-CCHC"/>
    <property type="match status" value="2"/>
</dbReference>
<dbReference type="GO" id="GO:0003676">
    <property type="term" value="F:nucleic acid binding"/>
    <property type="evidence" value="ECO:0007669"/>
    <property type="project" value="InterPro"/>
</dbReference>
<dbReference type="PANTHER" id="PTHR23002">
    <property type="entry name" value="ZINC FINGER CCHC DOMAIN CONTAINING PROTEIN"/>
    <property type="match status" value="1"/>
</dbReference>
<dbReference type="Gene3D" id="4.10.60.10">
    <property type="entry name" value="Zinc finger, CCHC-type"/>
    <property type="match status" value="2"/>
</dbReference>
<evidence type="ECO:0000259" key="4">
    <source>
        <dbReference type="PROSITE" id="PS50158"/>
    </source>
</evidence>
<dbReference type="AlphaFoldDB" id="A0A921R0S4"/>
<organism evidence="5 6">
    <name type="scientific">Sorghum bicolor</name>
    <name type="common">Sorghum</name>
    <name type="synonym">Sorghum vulgare</name>
    <dbReference type="NCBI Taxonomy" id="4558"/>
    <lineage>
        <taxon>Eukaryota</taxon>
        <taxon>Viridiplantae</taxon>
        <taxon>Streptophyta</taxon>
        <taxon>Embryophyta</taxon>
        <taxon>Tracheophyta</taxon>
        <taxon>Spermatophyta</taxon>
        <taxon>Magnoliopsida</taxon>
        <taxon>Liliopsida</taxon>
        <taxon>Poales</taxon>
        <taxon>Poaceae</taxon>
        <taxon>PACMAD clade</taxon>
        <taxon>Panicoideae</taxon>
        <taxon>Andropogonodae</taxon>
        <taxon>Andropogoneae</taxon>
        <taxon>Sorghinae</taxon>
        <taxon>Sorghum</taxon>
    </lineage>
</organism>
<feature type="coiled-coil region" evidence="2">
    <location>
        <begin position="296"/>
        <end position="323"/>
    </location>
</feature>
<evidence type="ECO:0000256" key="1">
    <source>
        <dbReference type="PROSITE-ProRule" id="PRU00047"/>
    </source>
</evidence>
<feature type="domain" description="CCHC-type" evidence="4">
    <location>
        <begin position="512"/>
        <end position="526"/>
    </location>
</feature>
<evidence type="ECO:0000313" key="5">
    <source>
        <dbReference type="EMBL" id="KAG0530331.1"/>
    </source>
</evidence>
<dbReference type="SMART" id="SM00343">
    <property type="entry name" value="ZnF_C2HC"/>
    <property type="match status" value="3"/>
</dbReference>
<dbReference type="InterPro" id="IPR001878">
    <property type="entry name" value="Znf_CCHC"/>
</dbReference>
<feature type="region of interest" description="Disordered" evidence="3">
    <location>
        <begin position="395"/>
        <end position="417"/>
    </location>
</feature>
<name>A0A921R0S4_SORBI</name>
<accession>A0A921R0S4</accession>
<feature type="compositionally biased region" description="Basic and acidic residues" evidence="3">
    <location>
        <begin position="493"/>
        <end position="507"/>
    </location>
</feature>
<dbReference type="InterPro" id="IPR051714">
    <property type="entry name" value="Znf_CCHC_NABP"/>
</dbReference>
<keyword evidence="2" id="KW-0175">Coiled coil</keyword>